<gene>
    <name evidence="2" type="ORF">ACFP3H_00710</name>
</gene>
<dbReference type="Proteomes" id="UP001596223">
    <property type="component" value="Unassembled WGS sequence"/>
</dbReference>
<keyword evidence="1" id="KW-0732">Signal</keyword>
<evidence type="ECO:0000313" key="3">
    <source>
        <dbReference type="Proteomes" id="UP001596223"/>
    </source>
</evidence>
<accession>A0ABW1JLC7</accession>
<dbReference type="EMBL" id="JBHSQN010000001">
    <property type="protein sequence ID" value="MFC6009563.1"/>
    <property type="molecule type" value="Genomic_DNA"/>
</dbReference>
<name>A0ABW1JLC7_9NOCA</name>
<sequence length="146" mass="15691">MSISLILVPIAIGAVAKAAAAHSSPDAATCTVSTRLRDRRLLALALADTGGRVTDTGPDAIDVEWERLAAQLRRDTDGIWQAHFTGTTDEQECVASIMRVDTAYGRRVQAEVLNRVRERAPEAGMTLVSETANTDASVTMVLEVNR</sequence>
<organism evidence="2 3">
    <name type="scientific">Nocardia lasii</name>
    <dbReference type="NCBI Taxonomy" id="1616107"/>
    <lineage>
        <taxon>Bacteria</taxon>
        <taxon>Bacillati</taxon>
        <taxon>Actinomycetota</taxon>
        <taxon>Actinomycetes</taxon>
        <taxon>Mycobacteriales</taxon>
        <taxon>Nocardiaceae</taxon>
        <taxon>Nocardia</taxon>
    </lineage>
</organism>
<evidence type="ECO:0000313" key="2">
    <source>
        <dbReference type="EMBL" id="MFC6009563.1"/>
    </source>
</evidence>
<reference evidence="3" key="1">
    <citation type="journal article" date="2019" name="Int. J. Syst. Evol. Microbiol.">
        <title>The Global Catalogue of Microorganisms (GCM) 10K type strain sequencing project: providing services to taxonomists for standard genome sequencing and annotation.</title>
        <authorList>
            <consortium name="The Broad Institute Genomics Platform"/>
            <consortium name="The Broad Institute Genome Sequencing Center for Infectious Disease"/>
            <person name="Wu L."/>
            <person name="Ma J."/>
        </authorList>
    </citation>
    <scope>NUCLEOTIDE SEQUENCE [LARGE SCALE GENOMIC DNA]</scope>
    <source>
        <strain evidence="3">CCUG 36956</strain>
    </source>
</reference>
<protein>
    <submittedName>
        <fullName evidence="2">Uncharacterized protein</fullName>
    </submittedName>
</protein>
<evidence type="ECO:0000256" key="1">
    <source>
        <dbReference type="SAM" id="SignalP"/>
    </source>
</evidence>
<dbReference type="RefSeq" id="WP_378598079.1">
    <property type="nucleotide sequence ID" value="NZ_JBHSQN010000001.1"/>
</dbReference>
<proteinExistence type="predicted"/>
<feature type="chain" id="PRO_5047068539" evidence="1">
    <location>
        <begin position="21"/>
        <end position="146"/>
    </location>
</feature>
<comment type="caution">
    <text evidence="2">The sequence shown here is derived from an EMBL/GenBank/DDBJ whole genome shotgun (WGS) entry which is preliminary data.</text>
</comment>
<keyword evidence="3" id="KW-1185">Reference proteome</keyword>
<feature type="signal peptide" evidence="1">
    <location>
        <begin position="1"/>
        <end position="20"/>
    </location>
</feature>